<dbReference type="InterPro" id="IPR027417">
    <property type="entry name" value="P-loop_NTPase"/>
</dbReference>
<evidence type="ECO:0000256" key="3">
    <source>
        <dbReference type="PROSITE-ProRule" id="PRU00283"/>
    </source>
</evidence>
<dbReference type="PANTHER" id="PTHR47969:SF29">
    <property type="entry name" value="KINESIN-LIKE PROTEIN"/>
    <property type="match status" value="1"/>
</dbReference>
<feature type="binding site" evidence="3">
    <location>
        <begin position="99"/>
        <end position="106"/>
    </location>
    <ligand>
        <name>ATP</name>
        <dbReference type="ChEBI" id="CHEBI:30616"/>
    </ligand>
</feature>
<evidence type="ECO:0000256" key="5">
    <source>
        <dbReference type="SAM" id="MobiDB-lite"/>
    </source>
</evidence>
<dbReference type="PANTHER" id="PTHR47969">
    <property type="entry name" value="CHROMOSOME-ASSOCIATED KINESIN KIF4A-RELATED"/>
    <property type="match status" value="1"/>
</dbReference>
<feature type="region of interest" description="Disordered" evidence="5">
    <location>
        <begin position="870"/>
        <end position="918"/>
    </location>
</feature>
<dbReference type="InterPro" id="IPR001752">
    <property type="entry name" value="Kinesin_motor_dom"/>
</dbReference>
<sequence length="1586" mass="177177">MGESPPILFFGSKDVFLTTLLGKHLSNVRGLLYWLARNCCSCVTVHPNVNQVVVGTRRAFTFDLVYETDASQLKVYDGCVSQLLEGCMQGYNATVLAYGQTGSGKTHTMGTGPAVGEGTDEEGIVPKVIRNSFQHIEMHKEHIDFKVSGIHAEVCRSAEEMFRCLSDGSVQRTTGATLMNEQSSRSHSIFTLILEQRNRLKCDLGDGCIEDYYVTAKFHLVDLAGSERAKRTGAVGSRFKESVSINSGLLALGNVISALGDPAKRGSHVPYRESKLTRLLQDSLGGNSRTVMIACVSCADIDFEETLNTLKYAHRARNIKNKPVINHDPKQAQLAAMQDEIEALREQLQRANGTNGCAPEIIELAAKLEAAEQRAAELAERAEESEGGAFHRSLADLHLGGWNGVIGPPGKTRGGERYTAVCNQLPAIWQGETGRPALGALCEALSQAQRLLLSGLAPAVPVRVVQQSCEADSAEQCDVSQLPLPPYHLATKRVSCDQDRAPELTAAAELGNGLPLLSSTAPVLGEPNKLQSLTEMRKDSTILIRKYLEQISQLETDLGQFKRQNKELHNQLKEARDDLQKDEEIFEEKMKEMKDSLTDYVLLRPLGELKERNAVLEEMMKEKLTSSSPQKETLKEGPSVFAIQLSDELDAQEEMARGEPEEEEAKPQDLEDLENRLHLGVKSDTRASQQNLSEQLQSLEQHVLLKEELITELTRSEQEWGLARKQYQARMEQLQLELEDTQRQLDLVKGWPIQVRLQESEKLEEQARQVNEEEKRRLERQVSEQVEALKRKQQEYARLKELRHNERKRVKDLEVEVTQMRQSQAELDRRLQAERRREAQQIQDLRRRLTREGQKVKDLEAWRARQTMAQTAHSVGEGAKVVQKPSARVPSVGARKTSEREPREPREPRERRGYTSSECGERGELDVYSESTVFAYEIRATCATQVLQKTMLKLNLQDCSYAVRKIAAKDQAEQQEEQTELQRNVQRKRSEGLSILHDIDERLEGLQDELDFRDARIAKAQQYLKSTAGTGPGSLDAELERIPAEDGKELLRRLLEWPDDALARKGEVRSRGGYCEKLVKLRQREKQHPEVRILKCGQGIYDVQGRRIKLETRSWSLDPLVVDGPLRQPLSDYIAGSSRNESWEPPLVQSALHALPQARRVSFEELYPQNRTDAMRLAVLEANARERHAKEQLSRSPSPDRRHVSRPLSRSSSRDHRSSRSPLSRSPAPMFRPVGQPFFPVPVIFGTAPRAAGATPLAAQVVPKVAPQVAQVVPQVAQMPMVHVVGRGKEKVRQRSVSPSPGVRGPVPVPGRMGLAELKEAFRQLKQNTATMKHQLHALQARAIEELTKGDGEITQVPSSEPLVDEGRRLPGSPSAFPESFDPHLAGEKPKVVARVIRHWQRLEAAEAQLAERAQQVKELQQVLRRQDSNATKAIAKVTKEYESRIRSSAVGSLAALGLQVAKASPAMSTDDAQQSMGGSGAGTDTAPPDEPSVTSGDAEDRFQTLWAELAKVHVEEVEQLRAEVAHLRFAGLDARTRGDASDANDVKEEVDDAREQCLRREFCRAEDEDIGEWPVVGRRGEGGEE</sequence>
<dbReference type="PRINTS" id="PR00380">
    <property type="entry name" value="KINESINHEAVY"/>
</dbReference>
<dbReference type="PROSITE" id="PS00411">
    <property type="entry name" value="KINESIN_MOTOR_1"/>
    <property type="match status" value="1"/>
</dbReference>
<feature type="compositionally biased region" description="Basic and acidic residues" evidence="5">
    <location>
        <begin position="896"/>
        <end position="918"/>
    </location>
</feature>
<keyword evidence="8" id="KW-1185">Reference proteome</keyword>
<protein>
    <recommendedName>
        <fullName evidence="6">Kinesin motor domain-containing protein</fullName>
    </recommendedName>
</protein>
<accession>A0ABP0LDZ5</accession>
<keyword evidence="1 3" id="KW-0547">Nucleotide-binding</keyword>
<dbReference type="SMART" id="SM00129">
    <property type="entry name" value="KISc"/>
    <property type="match status" value="1"/>
</dbReference>
<evidence type="ECO:0000259" key="6">
    <source>
        <dbReference type="PROSITE" id="PS50067"/>
    </source>
</evidence>
<comment type="similarity">
    <text evidence="3">Belongs to the TRAFAC class myosin-kinesin ATPase superfamily. Kinesin family.</text>
</comment>
<dbReference type="SUPFAM" id="SSF52540">
    <property type="entry name" value="P-loop containing nucleoside triphosphate hydrolases"/>
    <property type="match status" value="1"/>
</dbReference>
<dbReference type="Gene3D" id="3.40.850.10">
    <property type="entry name" value="Kinesin motor domain"/>
    <property type="match status" value="2"/>
</dbReference>
<keyword evidence="2 3" id="KW-0067">ATP-binding</keyword>
<organism evidence="7 8">
    <name type="scientific">Durusdinium trenchii</name>
    <dbReference type="NCBI Taxonomy" id="1381693"/>
    <lineage>
        <taxon>Eukaryota</taxon>
        <taxon>Sar</taxon>
        <taxon>Alveolata</taxon>
        <taxon>Dinophyceae</taxon>
        <taxon>Suessiales</taxon>
        <taxon>Symbiodiniaceae</taxon>
        <taxon>Durusdinium</taxon>
    </lineage>
</organism>
<dbReference type="InterPro" id="IPR019821">
    <property type="entry name" value="Kinesin_motor_CS"/>
</dbReference>
<evidence type="ECO:0000256" key="1">
    <source>
        <dbReference type="ARBA" id="ARBA00022741"/>
    </source>
</evidence>
<feature type="compositionally biased region" description="Basic and acidic residues" evidence="5">
    <location>
        <begin position="654"/>
        <end position="670"/>
    </location>
</feature>
<feature type="region of interest" description="Disordered" evidence="5">
    <location>
        <begin position="1466"/>
        <end position="1499"/>
    </location>
</feature>
<proteinExistence type="inferred from homology"/>
<comment type="caution">
    <text evidence="7">The sequence shown here is derived from an EMBL/GenBank/DDBJ whole genome shotgun (WGS) entry which is preliminary data.</text>
</comment>
<dbReference type="InterPro" id="IPR036961">
    <property type="entry name" value="Kinesin_motor_dom_sf"/>
</dbReference>
<keyword evidence="3" id="KW-0505">Motor protein</keyword>
<evidence type="ECO:0000313" key="7">
    <source>
        <dbReference type="EMBL" id="CAK9036843.1"/>
    </source>
</evidence>
<gene>
    <name evidence="7" type="ORF">CCMP2556_LOCUS20439</name>
</gene>
<feature type="compositionally biased region" description="Polar residues" evidence="5">
    <location>
        <begin position="1467"/>
        <end position="1477"/>
    </location>
</feature>
<feature type="coiled-coil region" evidence="4">
    <location>
        <begin position="682"/>
        <end position="848"/>
    </location>
</feature>
<evidence type="ECO:0000313" key="8">
    <source>
        <dbReference type="Proteomes" id="UP001642484"/>
    </source>
</evidence>
<dbReference type="PROSITE" id="PS50067">
    <property type="entry name" value="KINESIN_MOTOR_2"/>
    <property type="match status" value="1"/>
</dbReference>
<dbReference type="Proteomes" id="UP001642484">
    <property type="component" value="Unassembled WGS sequence"/>
</dbReference>
<reference evidence="7 8" key="1">
    <citation type="submission" date="2024-02" db="EMBL/GenBank/DDBJ databases">
        <authorList>
            <person name="Chen Y."/>
            <person name="Shah S."/>
            <person name="Dougan E. K."/>
            <person name="Thang M."/>
            <person name="Chan C."/>
        </authorList>
    </citation>
    <scope>NUCLEOTIDE SEQUENCE [LARGE SCALE GENOMIC DNA]</scope>
</reference>
<name>A0ABP0LDZ5_9DINO</name>
<feature type="compositionally biased region" description="Low complexity" evidence="5">
    <location>
        <begin position="1295"/>
        <end position="1310"/>
    </location>
</feature>
<feature type="region of interest" description="Disordered" evidence="5">
    <location>
        <begin position="651"/>
        <end position="670"/>
    </location>
</feature>
<dbReference type="InterPro" id="IPR027640">
    <property type="entry name" value="Kinesin-like_fam"/>
</dbReference>
<keyword evidence="4" id="KW-0175">Coiled coil</keyword>
<dbReference type="EMBL" id="CAXAMN010012002">
    <property type="protein sequence ID" value="CAK9036843.1"/>
    <property type="molecule type" value="Genomic_DNA"/>
</dbReference>
<feature type="coiled-coil region" evidence="4">
    <location>
        <begin position="327"/>
        <end position="388"/>
    </location>
</feature>
<evidence type="ECO:0000256" key="4">
    <source>
        <dbReference type="SAM" id="Coils"/>
    </source>
</evidence>
<feature type="coiled-coil region" evidence="4">
    <location>
        <begin position="544"/>
        <end position="596"/>
    </location>
</feature>
<feature type="region of interest" description="Disordered" evidence="5">
    <location>
        <begin position="1288"/>
        <end position="1310"/>
    </location>
</feature>
<evidence type="ECO:0000256" key="2">
    <source>
        <dbReference type="ARBA" id="ARBA00022840"/>
    </source>
</evidence>
<feature type="region of interest" description="Disordered" evidence="5">
    <location>
        <begin position="1186"/>
        <end position="1231"/>
    </location>
</feature>
<feature type="domain" description="Kinesin motor" evidence="6">
    <location>
        <begin position="38"/>
        <end position="319"/>
    </location>
</feature>
<dbReference type="Pfam" id="PF00225">
    <property type="entry name" value="Kinesin"/>
    <property type="match status" value="1"/>
</dbReference>
<dbReference type="Pfam" id="PF25764">
    <property type="entry name" value="KIF21A_4th"/>
    <property type="match status" value="1"/>
</dbReference>
<feature type="compositionally biased region" description="Basic and acidic residues" evidence="5">
    <location>
        <begin position="1186"/>
        <end position="1202"/>
    </location>
</feature>